<accession>A0A319EH69</accession>
<dbReference type="AlphaFoldDB" id="A0A319EH69"/>
<dbReference type="VEuPathDB" id="FungiDB:BO78DRAFT_397726"/>
<evidence type="ECO:0000313" key="1">
    <source>
        <dbReference type="EMBL" id="PYI05878.1"/>
    </source>
</evidence>
<organism evidence="1 2">
    <name type="scientific">Aspergillus sclerotiicarbonarius (strain CBS 121057 / IBT 28362)</name>
    <dbReference type="NCBI Taxonomy" id="1448318"/>
    <lineage>
        <taxon>Eukaryota</taxon>
        <taxon>Fungi</taxon>
        <taxon>Dikarya</taxon>
        <taxon>Ascomycota</taxon>
        <taxon>Pezizomycotina</taxon>
        <taxon>Eurotiomycetes</taxon>
        <taxon>Eurotiomycetidae</taxon>
        <taxon>Eurotiales</taxon>
        <taxon>Aspergillaceae</taxon>
        <taxon>Aspergillus</taxon>
        <taxon>Aspergillus subgen. Circumdati</taxon>
    </lineage>
</organism>
<dbReference type="EMBL" id="KZ826354">
    <property type="protein sequence ID" value="PYI05878.1"/>
    <property type="molecule type" value="Genomic_DNA"/>
</dbReference>
<name>A0A319EH69_ASPSB</name>
<evidence type="ECO:0000313" key="2">
    <source>
        <dbReference type="Proteomes" id="UP000248423"/>
    </source>
</evidence>
<sequence length="168" mass="18125">MLVVRIGSNPWGRCSCRVGLIQKAPAGTDVVAGPLTLVCEIVAVLDILISSPTGSLQKDGEVCPECPCSMDLSKPLHRWLRGKARNRGGGLRSQADMPVIHFGGRAPSSLLRLAQMFRIDIHSFRLQIPPPPPAPPVSQTRSMRPWNSMGRLTMVASPNFVPASPPSE</sequence>
<protein>
    <submittedName>
        <fullName evidence="1">Uncharacterized protein</fullName>
    </submittedName>
</protein>
<dbReference type="Proteomes" id="UP000248423">
    <property type="component" value="Unassembled WGS sequence"/>
</dbReference>
<proteinExistence type="predicted"/>
<reference evidence="1 2" key="1">
    <citation type="submission" date="2018-02" db="EMBL/GenBank/DDBJ databases">
        <title>The genomes of Aspergillus section Nigri reveals drivers in fungal speciation.</title>
        <authorList>
            <consortium name="DOE Joint Genome Institute"/>
            <person name="Vesth T.C."/>
            <person name="Nybo J."/>
            <person name="Theobald S."/>
            <person name="Brandl J."/>
            <person name="Frisvad J.C."/>
            <person name="Nielsen K.F."/>
            <person name="Lyhne E.K."/>
            <person name="Kogle M.E."/>
            <person name="Kuo A."/>
            <person name="Riley R."/>
            <person name="Clum A."/>
            <person name="Nolan M."/>
            <person name="Lipzen A."/>
            <person name="Salamov A."/>
            <person name="Henrissat B."/>
            <person name="Wiebenga A."/>
            <person name="De vries R.P."/>
            <person name="Grigoriev I.V."/>
            <person name="Mortensen U.H."/>
            <person name="Andersen M.R."/>
            <person name="Baker S.E."/>
        </authorList>
    </citation>
    <scope>NUCLEOTIDE SEQUENCE [LARGE SCALE GENOMIC DNA]</scope>
    <source>
        <strain evidence="1 2">CBS 121057</strain>
    </source>
</reference>
<keyword evidence="2" id="KW-1185">Reference proteome</keyword>
<gene>
    <name evidence="1" type="ORF">BO78DRAFT_397726</name>
</gene>